<proteinExistence type="predicted"/>
<dbReference type="Pfam" id="PF00583">
    <property type="entry name" value="Acetyltransf_1"/>
    <property type="match status" value="1"/>
</dbReference>
<comment type="caution">
    <text evidence="2">The sequence shown here is derived from an EMBL/GenBank/DDBJ whole genome shotgun (WGS) entry which is preliminary data.</text>
</comment>
<keyword evidence="2" id="KW-0012">Acyltransferase</keyword>
<sequence length="173" mass="18942">MSVEFVVDPDLTDDLRARIVELWVEVTNAGGAVGFVAPVSAAEVWPVAEATFDGVASGLDRLILGVDGDEVVALLFVVDNRFKLKDHWRVLKRVMVRPGEQGRGLGAALMREAEAFGRKLGLAGLQVTVRGGAGIENFYAKLGYREVGRLPGALRLTPGDDRDEIYMWMDIYH</sequence>
<protein>
    <submittedName>
        <fullName evidence="2">GNAT family N-acetyltransferase</fullName>
        <ecNumber evidence="2">2.3.-.-</ecNumber>
    </submittedName>
</protein>
<dbReference type="InterPro" id="IPR000182">
    <property type="entry name" value="GNAT_dom"/>
</dbReference>
<dbReference type="RefSeq" id="WP_020514239.1">
    <property type="nucleotide sequence ID" value="NZ_JBIAZU010000003.1"/>
</dbReference>
<dbReference type="GO" id="GO:0016746">
    <property type="term" value="F:acyltransferase activity"/>
    <property type="evidence" value="ECO:0007669"/>
    <property type="project" value="UniProtKB-KW"/>
</dbReference>
<dbReference type="Gene3D" id="3.40.630.30">
    <property type="match status" value="1"/>
</dbReference>
<dbReference type="EC" id="2.3.-.-" evidence="2"/>
<organism evidence="2 3">
    <name type="scientific">Paractinoplanes globisporus</name>
    <dbReference type="NCBI Taxonomy" id="113565"/>
    <lineage>
        <taxon>Bacteria</taxon>
        <taxon>Bacillati</taxon>
        <taxon>Actinomycetota</taxon>
        <taxon>Actinomycetes</taxon>
        <taxon>Micromonosporales</taxon>
        <taxon>Micromonosporaceae</taxon>
        <taxon>Paractinoplanes</taxon>
    </lineage>
</organism>
<accession>A0ABW6WD24</accession>
<evidence type="ECO:0000259" key="1">
    <source>
        <dbReference type="PROSITE" id="PS51186"/>
    </source>
</evidence>
<feature type="domain" description="N-acetyltransferase" evidence="1">
    <location>
        <begin position="6"/>
        <end position="172"/>
    </location>
</feature>
<evidence type="ECO:0000313" key="3">
    <source>
        <dbReference type="Proteomes" id="UP001602245"/>
    </source>
</evidence>
<dbReference type="SUPFAM" id="SSF55729">
    <property type="entry name" value="Acyl-CoA N-acyltransferases (Nat)"/>
    <property type="match status" value="1"/>
</dbReference>
<name>A0ABW6WD24_9ACTN</name>
<dbReference type="EMBL" id="JBIAZU010000003">
    <property type="protein sequence ID" value="MFF5291202.1"/>
    <property type="molecule type" value="Genomic_DNA"/>
</dbReference>
<gene>
    <name evidence="2" type="ORF">ACFY35_17305</name>
</gene>
<evidence type="ECO:0000313" key="2">
    <source>
        <dbReference type="EMBL" id="MFF5291202.1"/>
    </source>
</evidence>
<reference evidence="2 3" key="1">
    <citation type="submission" date="2024-10" db="EMBL/GenBank/DDBJ databases">
        <title>The Natural Products Discovery Center: Release of the First 8490 Sequenced Strains for Exploring Actinobacteria Biosynthetic Diversity.</title>
        <authorList>
            <person name="Kalkreuter E."/>
            <person name="Kautsar S.A."/>
            <person name="Yang D."/>
            <person name="Bader C.D."/>
            <person name="Teijaro C.N."/>
            <person name="Fluegel L."/>
            <person name="Davis C.M."/>
            <person name="Simpson J.R."/>
            <person name="Lauterbach L."/>
            <person name="Steele A.D."/>
            <person name="Gui C."/>
            <person name="Meng S."/>
            <person name="Li G."/>
            <person name="Viehrig K."/>
            <person name="Ye F."/>
            <person name="Su P."/>
            <person name="Kiefer A.F."/>
            <person name="Nichols A."/>
            <person name="Cepeda A.J."/>
            <person name="Yan W."/>
            <person name="Fan B."/>
            <person name="Jiang Y."/>
            <person name="Adhikari A."/>
            <person name="Zheng C.-J."/>
            <person name="Schuster L."/>
            <person name="Cowan T.M."/>
            <person name="Smanski M.J."/>
            <person name="Chevrette M.G."/>
            <person name="De Carvalho L.P.S."/>
            <person name="Shen B."/>
        </authorList>
    </citation>
    <scope>NUCLEOTIDE SEQUENCE [LARGE SCALE GENOMIC DNA]</scope>
    <source>
        <strain evidence="2 3">NPDC000087</strain>
    </source>
</reference>
<dbReference type="InterPro" id="IPR016181">
    <property type="entry name" value="Acyl_CoA_acyltransferase"/>
</dbReference>
<dbReference type="CDD" id="cd04301">
    <property type="entry name" value="NAT_SF"/>
    <property type="match status" value="1"/>
</dbReference>
<keyword evidence="3" id="KW-1185">Reference proteome</keyword>
<dbReference type="Proteomes" id="UP001602245">
    <property type="component" value="Unassembled WGS sequence"/>
</dbReference>
<dbReference type="PROSITE" id="PS51186">
    <property type="entry name" value="GNAT"/>
    <property type="match status" value="1"/>
</dbReference>
<keyword evidence="2" id="KW-0808">Transferase</keyword>